<dbReference type="Proteomes" id="UP000799429">
    <property type="component" value="Unassembled WGS sequence"/>
</dbReference>
<comment type="caution">
    <text evidence="2">The sequence shown here is derived from an EMBL/GenBank/DDBJ whole genome shotgun (WGS) entry which is preliminary data.</text>
</comment>
<feature type="transmembrane region" description="Helical" evidence="1">
    <location>
        <begin position="15"/>
        <end position="36"/>
    </location>
</feature>
<gene>
    <name evidence="2" type="ORF">M501DRAFT_869885</name>
</gene>
<dbReference type="AlphaFoldDB" id="A0A9P4S906"/>
<keyword evidence="3" id="KW-1185">Reference proteome</keyword>
<name>A0A9P4S906_9PEZI</name>
<keyword evidence="1" id="KW-0472">Membrane</keyword>
<protein>
    <submittedName>
        <fullName evidence="2">Uncharacterized protein</fullName>
    </submittedName>
</protein>
<keyword evidence="1" id="KW-1133">Transmembrane helix</keyword>
<reference evidence="2" key="1">
    <citation type="journal article" date="2020" name="Stud. Mycol.">
        <title>101 Dothideomycetes genomes: a test case for predicting lifestyles and emergence of pathogens.</title>
        <authorList>
            <person name="Haridas S."/>
            <person name="Albert R."/>
            <person name="Binder M."/>
            <person name="Bloem J."/>
            <person name="Labutti K."/>
            <person name="Salamov A."/>
            <person name="Andreopoulos B."/>
            <person name="Baker S."/>
            <person name="Barry K."/>
            <person name="Bills G."/>
            <person name="Bluhm B."/>
            <person name="Cannon C."/>
            <person name="Castanera R."/>
            <person name="Culley D."/>
            <person name="Daum C."/>
            <person name="Ezra D."/>
            <person name="Gonzalez J."/>
            <person name="Henrissat B."/>
            <person name="Kuo A."/>
            <person name="Liang C."/>
            <person name="Lipzen A."/>
            <person name="Lutzoni F."/>
            <person name="Magnuson J."/>
            <person name="Mondo S."/>
            <person name="Nolan M."/>
            <person name="Ohm R."/>
            <person name="Pangilinan J."/>
            <person name="Park H.-J."/>
            <person name="Ramirez L."/>
            <person name="Alfaro M."/>
            <person name="Sun H."/>
            <person name="Tritt A."/>
            <person name="Yoshinaga Y."/>
            <person name="Zwiers L.-H."/>
            <person name="Turgeon B."/>
            <person name="Goodwin S."/>
            <person name="Spatafora J."/>
            <person name="Crous P."/>
            <person name="Grigoriev I."/>
        </authorList>
    </citation>
    <scope>NUCLEOTIDE SEQUENCE</scope>
    <source>
        <strain evidence="2">CBS 101060</strain>
    </source>
</reference>
<evidence type="ECO:0000313" key="3">
    <source>
        <dbReference type="Proteomes" id="UP000799429"/>
    </source>
</evidence>
<sequence length="120" mass="13748">MYHSLVQISSLPSKMYFFSFVEISVIRLASFILSMVEDKSERNVKNLPSWVPDLTCKRVPGDKANVKKGFDVSPIWRKEHRGCSITDNIWIAQGIQFVTVADVIEPDSDECWALTLLYFC</sequence>
<keyword evidence="1" id="KW-0812">Transmembrane</keyword>
<dbReference type="EMBL" id="MU006097">
    <property type="protein sequence ID" value="KAF2838285.1"/>
    <property type="molecule type" value="Genomic_DNA"/>
</dbReference>
<proteinExistence type="predicted"/>
<dbReference type="OrthoDB" id="4476201at2759"/>
<organism evidence="2 3">
    <name type="scientific">Patellaria atrata CBS 101060</name>
    <dbReference type="NCBI Taxonomy" id="1346257"/>
    <lineage>
        <taxon>Eukaryota</taxon>
        <taxon>Fungi</taxon>
        <taxon>Dikarya</taxon>
        <taxon>Ascomycota</taxon>
        <taxon>Pezizomycotina</taxon>
        <taxon>Dothideomycetes</taxon>
        <taxon>Dothideomycetes incertae sedis</taxon>
        <taxon>Patellariales</taxon>
        <taxon>Patellariaceae</taxon>
        <taxon>Patellaria</taxon>
    </lineage>
</organism>
<evidence type="ECO:0000313" key="2">
    <source>
        <dbReference type="EMBL" id="KAF2838285.1"/>
    </source>
</evidence>
<accession>A0A9P4S906</accession>
<evidence type="ECO:0000256" key="1">
    <source>
        <dbReference type="SAM" id="Phobius"/>
    </source>
</evidence>